<reference evidence="3 4" key="1">
    <citation type="journal article" date="2006" name="Proc. Natl. Acad. Sci. U.S.A.">
        <title>Burkholderia xenovorans LB400 harbors a multi-replicon, 9.73-Mbp genome shaped for versatility.</title>
        <authorList>
            <person name="Chain P.S."/>
            <person name="Denef V.J."/>
            <person name="Konstantinidis K.T."/>
            <person name="Vergez L.M."/>
            <person name="Agullo L."/>
            <person name="Reyes V.L."/>
            <person name="Hauser L."/>
            <person name="Cordova M."/>
            <person name="Gomez L."/>
            <person name="Gonzalez M."/>
            <person name="Land M."/>
            <person name="Lao V."/>
            <person name="Larimer F."/>
            <person name="LiPuma J.J."/>
            <person name="Mahenthiralingam E."/>
            <person name="Malfatti S.A."/>
            <person name="Marx C.J."/>
            <person name="Parnell J.J."/>
            <person name="Ramette A."/>
            <person name="Richardson P."/>
            <person name="Seeger M."/>
            <person name="Smith D."/>
            <person name="Spilker T."/>
            <person name="Sul W.J."/>
            <person name="Tsoi T.V."/>
            <person name="Ulrich L.E."/>
            <person name="Zhulin I.B."/>
            <person name="Tiedje J.M."/>
        </authorList>
    </citation>
    <scope>NUCLEOTIDE SEQUENCE [LARGE SCALE GENOMIC DNA]</scope>
    <source>
        <strain evidence="3 4">LB400</strain>
    </source>
</reference>
<dbReference type="InterPro" id="IPR012334">
    <property type="entry name" value="Pectin_lyas_fold"/>
</dbReference>
<dbReference type="InterPro" id="IPR006626">
    <property type="entry name" value="PbH1"/>
</dbReference>
<dbReference type="SMART" id="SM00710">
    <property type="entry name" value="PbH1"/>
    <property type="match status" value="4"/>
</dbReference>
<dbReference type="STRING" id="266265.Bxe_B0152"/>
<evidence type="ECO:0000256" key="1">
    <source>
        <dbReference type="SAM" id="SignalP"/>
    </source>
</evidence>
<dbReference type="InterPro" id="IPR011050">
    <property type="entry name" value="Pectin_lyase_fold/virulence"/>
</dbReference>
<keyword evidence="4" id="KW-1185">Reference proteome</keyword>
<dbReference type="Gene3D" id="2.160.20.10">
    <property type="entry name" value="Single-stranded right-handed beta-helix, Pectin lyase-like"/>
    <property type="match status" value="1"/>
</dbReference>
<keyword evidence="1" id="KW-0732">Signal</keyword>
<dbReference type="OrthoDB" id="5666689at2"/>
<dbReference type="eggNOG" id="COG3210">
    <property type="taxonomic scope" value="Bacteria"/>
</dbReference>
<evidence type="ECO:0000313" key="3">
    <source>
        <dbReference type="EMBL" id="ABE35787.1"/>
    </source>
</evidence>
<proteinExistence type="predicted"/>
<protein>
    <submittedName>
        <fullName evidence="3">Filamentous hemagglutinin</fullName>
    </submittedName>
</protein>
<dbReference type="AlphaFoldDB" id="Q13JF2"/>
<dbReference type="InterPro" id="IPR008638">
    <property type="entry name" value="FhaB/CdiA-like_TPS"/>
</dbReference>
<dbReference type="RefSeq" id="WP_011493055.1">
    <property type="nucleotide sequence ID" value="NC_007952.1"/>
</dbReference>
<sequence>MKRRYQQRRASHGGLRAIHLCTCLIAFLPCVTHAAGIVADGGTATTVVSAANGGQTVNIAPAVSGVSQNTYSSFNVGVAGATLNNVGINARTIVNQVTSSNPSLIEGQISVTGSRANVILANPNGITVNGGSFVNTGHVALTTGQVSFDDLQIAPGIFQRNVVLNTTGGAIVIGPQGLSSALVDLDLIAKTIQINGPVANTFTSATAITRAVAGTSAVTLNTGLSPSDNANDWLTLQTGQPLATANSFALDITAAGSVTSGRVEIIVTDKGPGVRSAGPLDASLGDFTLSSNGSVQISNTTVTANGNINFQVQDGISLTDTRVTSGTATLDASGAITLTGSSILTNGGATLSANGITLTPDSAQTGSTLASATAGVVLDSTADITNLGSLIQGQAATSGDAQSLGAVTLDASGNILNQSLPGTPLGILFGVKGDVVVSAGGNIVNQNARILSNENVTIAAGGDVDNIIDHTSGVDNGVASSYSSDGWSFLFLEHHSSGISVNYGELSDPTALSYITADAGNVTITGNNINNVGGSILSNDGAISITARNSLLDQGVFTGQAQFHESCFIFCHSSASSDVQLYGGDIEAGTSISLKAGTQILNTGGTVLAEGALTLNAPHVVAQGVLGYTAIDENHDLKAWFGSEWSAIYASDMGGLFDAGSGQVQIIGEGDIEGGAFSGPGGVSATGGIVTRSAPYRAPVTIGTHNSIGLISWFGL</sequence>
<dbReference type="EMBL" id="CP000271">
    <property type="protein sequence ID" value="ABE35787.1"/>
    <property type="molecule type" value="Genomic_DNA"/>
</dbReference>
<accession>Q13JF2</accession>
<feature type="signal peptide" evidence="1">
    <location>
        <begin position="1"/>
        <end position="34"/>
    </location>
</feature>
<dbReference type="Proteomes" id="UP000001817">
    <property type="component" value="Chromosome 2"/>
</dbReference>
<feature type="chain" id="PRO_5004182316" evidence="1">
    <location>
        <begin position="35"/>
        <end position="716"/>
    </location>
</feature>
<name>Q13JF2_PARXL</name>
<organism evidence="3 4">
    <name type="scientific">Paraburkholderia xenovorans (strain LB400)</name>
    <dbReference type="NCBI Taxonomy" id="266265"/>
    <lineage>
        <taxon>Bacteria</taxon>
        <taxon>Pseudomonadati</taxon>
        <taxon>Pseudomonadota</taxon>
        <taxon>Betaproteobacteria</taxon>
        <taxon>Burkholderiales</taxon>
        <taxon>Burkholderiaceae</taxon>
        <taxon>Paraburkholderia</taxon>
    </lineage>
</organism>
<gene>
    <name evidence="3" type="ORF">Bxe_B0152</name>
</gene>
<dbReference type="SUPFAM" id="SSF51126">
    <property type="entry name" value="Pectin lyase-like"/>
    <property type="match status" value="1"/>
</dbReference>
<feature type="domain" description="Filamentous haemagglutinin FhaB/tRNA nuclease CdiA-like TPS" evidence="2">
    <location>
        <begin position="51"/>
        <end position="151"/>
    </location>
</feature>
<evidence type="ECO:0000313" key="4">
    <source>
        <dbReference type="Proteomes" id="UP000001817"/>
    </source>
</evidence>
<dbReference type="KEGG" id="bxe:Bxe_B0152"/>
<dbReference type="SMART" id="SM00912">
    <property type="entry name" value="Haemagg_act"/>
    <property type="match status" value="1"/>
</dbReference>
<evidence type="ECO:0000259" key="2">
    <source>
        <dbReference type="SMART" id="SM00912"/>
    </source>
</evidence>
<dbReference type="NCBIfam" id="TIGR01901">
    <property type="entry name" value="adhes_NPXG"/>
    <property type="match status" value="1"/>
</dbReference>
<dbReference type="Pfam" id="PF05860">
    <property type="entry name" value="TPS"/>
    <property type="match status" value="1"/>
</dbReference>
<dbReference type="PATRIC" id="fig|266265.5.peg.7643"/>